<dbReference type="AlphaFoldDB" id="N1WLV1"/>
<evidence type="ECO:0000313" key="3">
    <source>
        <dbReference type="Proteomes" id="UP000012313"/>
    </source>
</evidence>
<accession>N1WLV1</accession>
<dbReference type="PROSITE" id="PS50297">
    <property type="entry name" value="ANK_REP_REGION"/>
    <property type="match status" value="1"/>
</dbReference>
<keyword evidence="1" id="KW-0040">ANK repeat</keyword>
<protein>
    <submittedName>
        <fullName evidence="2">Ankyrin repeat domain protein</fullName>
    </submittedName>
</protein>
<reference evidence="2" key="1">
    <citation type="submission" date="2013-03" db="EMBL/GenBank/DDBJ databases">
        <authorList>
            <person name="Harkins D.M."/>
            <person name="Durkin A.S."/>
            <person name="Brinkac L.M."/>
            <person name="Haft D.H."/>
            <person name="Selengut J.D."/>
            <person name="Sanka R."/>
            <person name="DePew J."/>
            <person name="Purushe J."/>
            <person name="Hartskeerl R.A."/>
            <person name="Ahmed A."/>
            <person name="van der Linden H."/>
            <person name="Goris M.G.A."/>
            <person name="Vinetz J.M."/>
            <person name="Sutton G.G."/>
            <person name="Nierman W.C."/>
            <person name="Fouts D.E."/>
        </authorList>
    </citation>
    <scope>NUCLEOTIDE SEQUENCE [LARGE SCALE GENOMIC DNA]</scope>
    <source>
        <strain evidence="2">ICFT</strain>
    </source>
</reference>
<proteinExistence type="predicted"/>
<comment type="caution">
    <text evidence="2">The sequence shown here is derived from an EMBL/GenBank/DDBJ whole genome shotgun (WGS) entry which is preliminary data.</text>
</comment>
<dbReference type="Proteomes" id="UP000012313">
    <property type="component" value="Unassembled WGS sequence"/>
</dbReference>
<dbReference type="EMBL" id="AOHC02000025">
    <property type="protein sequence ID" value="EMY78217.1"/>
    <property type="molecule type" value="Genomic_DNA"/>
</dbReference>
<dbReference type="InterPro" id="IPR036770">
    <property type="entry name" value="Ankyrin_rpt-contain_sf"/>
</dbReference>
<sequence>MQLLQKYGANLQDTTNTGASLLHYAALNDNVPVIQYLLQNNLDPNSSTEEQETPLHGAPIWPLRQFTSAPSFK</sequence>
<dbReference type="Gene3D" id="1.25.40.20">
    <property type="entry name" value="Ankyrin repeat-containing domain"/>
    <property type="match status" value="1"/>
</dbReference>
<keyword evidence="3" id="KW-1185">Reference proteome</keyword>
<gene>
    <name evidence="2" type="ORF">LEP1GSC060_1368</name>
</gene>
<dbReference type="InterPro" id="IPR002110">
    <property type="entry name" value="Ankyrin_rpt"/>
</dbReference>
<feature type="repeat" description="ANK" evidence="1">
    <location>
        <begin position="17"/>
        <end position="49"/>
    </location>
</feature>
<name>N1WLV1_9LEPT</name>
<organism evidence="2 3">
    <name type="scientific">Leptospira weilii serovar Ranarum str. ICFT</name>
    <dbReference type="NCBI Taxonomy" id="1218598"/>
    <lineage>
        <taxon>Bacteria</taxon>
        <taxon>Pseudomonadati</taxon>
        <taxon>Spirochaetota</taxon>
        <taxon>Spirochaetia</taxon>
        <taxon>Leptospirales</taxon>
        <taxon>Leptospiraceae</taxon>
        <taxon>Leptospira</taxon>
    </lineage>
</organism>
<dbReference type="PROSITE" id="PS50088">
    <property type="entry name" value="ANK_REPEAT"/>
    <property type="match status" value="1"/>
</dbReference>
<evidence type="ECO:0000313" key="2">
    <source>
        <dbReference type="EMBL" id="EMY78217.1"/>
    </source>
</evidence>
<dbReference type="SMART" id="SM00248">
    <property type="entry name" value="ANK"/>
    <property type="match status" value="1"/>
</dbReference>
<evidence type="ECO:0000256" key="1">
    <source>
        <dbReference type="PROSITE-ProRule" id="PRU00023"/>
    </source>
</evidence>
<dbReference type="SUPFAM" id="SSF48403">
    <property type="entry name" value="Ankyrin repeat"/>
    <property type="match status" value="1"/>
</dbReference>
<dbReference type="Pfam" id="PF13857">
    <property type="entry name" value="Ank_5"/>
    <property type="match status" value="1"/>
</dbReference>
<dbReference type="STRING" id="1218598.LEP1GSC060_1368"/>